<dbReference type="AlphaFoldDB" id="X1KVK9"/>
<protein>
    <submittedName>
        <fullName evidence="1">Uncharacterized protein</fullName>
    </submittedName>
</protein>
<feature type="non-terminal residue" evidence="1">
    <location>
        <position position="1"/>
    </location>
</feature>
<sequence length="39" mass="4506">IQNKIDGVEERKMTKEESVRRLKRLKAIGLPTKIVSKRG</sequence>
<comment type="caution">
    <text evidence="1">The sequence shown here is derived from an EMBL/GenBank/DDBJ whole genome shotgun (WGS) entry which is preliminary data.</text>
</comment>
<gene>
    <name evidence="1" type="ORF">S03H2_68726</name>
</gene>
<proteinExistence type="predicted"/>
<evidence type="ECO:0000313" key="1">
    <source>
        <dbReference type="EMBL" id="GAH85983.1"/>
    </source>
</evidence>
<dbReference type="EMBL" id="BARU01045238">
    <property type="protein sequence ID" value="GAH85983.1"/>
    <property type="molecule type" value="Genomic_DNA"/>
</dbReference>
<reference evidence="1" key="1">
    <citation type="journal article" date="2014" name="Front. Microbiol.">
        <title>High frequency of phylogenetically diverse reductive dehalogenase-homologous genes in deep subseafloor sedimentary metagenomes.</title>
        <authorList>
            <person name="Kawai M."/>
            <person name="Futagami T."/>
            <person name="Toyoda A."/>
            <person name="Takaki Y."/>
            <person name="Nishi S."/>
            <person name="Hori S."/>
            <person name="Arai W."/>
            <person name="Tsubouchi T."/>
            <person name="Morono Y."/>
            <person name="Uchiyama I."/>
            <person name="Ito T."/>
            <person name="Fujiyama A."/>
            <person name="Inagaki F."/>
            <person name="Takami H."/>
        </authorList>
    </citation>
    <scope>NUCLEOTIDE SEQUENCE</scope>
    <source>
        <strain evidence="1">Expedition CK06-06</strain>
    </source>
</reference>
<organism evidence="1">
    <name type="scientific">marine sediment metagenome</name>
    <dbReference type="NCBI Taxonomy" id="412755"/>
    <lineage>
        <taxon>unclassified sequences</taxon>
        <taxon>metagenomes</taxon>
        <taxon>ecological metagenomes</taxon>
    </lineage>
</organism>
<accession>X1KVK9</accession>
<name>X1KVK9_9ZZZZ</name>